<keyword evidence="2" id="KW-0012">Acyltransferase</keyword>
<comment type="caution">
    <text evidence="2">The sequence shown here is derived from an EMBL/GenBank/DDBJ whole genome shotgun (WGS) entry which is preliminary data.</text>
</comment>
<dbReference type="SUPFAM" id="SSF53474">
    <property type="entry name" value="alpha/beta-Hydrolases"/>
    <property type="match status" value="1"/>
</dbReference>
<protein>
    <submittedName>
        <fullName evidence="2">Dihydrolipoyllysine-residue acetyltransferase component of acetoin cleaving system</fullName>
        <ecNumber evidence="2">2.3.1.12</ecNumber>
    </submittedName>
</protein>
<keyword evidence="3" id="KW-1185">Reference proteome</keyword>
<sequence>MLIDVHGAALYAYTGGRPFDPARPSVVFIHGVLNDHSVWILQTRYLAHHGFNVLAIDLPGHGRSGGDAPASVQDGARAVLGLLQALGIERAALVGHSFGSLIALQAAADAPERVARLSLVGTAYPMRVSPALLDSSLNTPEKAIEMVNVFSHSTLAPPPSALGPGTWLYGGSRALMQRVLASNPHVNVFHRGFVACDRYQGGETAARALRCPVQFILGTRDQMTPPKAAQPLIDGARAAGVPVEVVRLAAGHALMTEAPDGVLDALHAFLRPLTATAGAV</sequence>
<dbReference type="Gene3D" id="3.40.50.1820">
    <property type="entry name" value="alpha/beta hydrolase"/>
    <property type="match status" value="1"/>
</dbReference>
<evidence type="ECO:0000313" key="3">
    <source>
        <dbReference type="Proteomes" id="UP000318542"/>
    </source>
</evidence>
<dbReference type="PANTHER" id="PTHR43798:SF33">
    <property type="entry name" value="HYDROLASE, PUTATIVE (AFU_ORTHOLOGUE AFUA_2G14860)-RELATED"/>
    <property type="match status" value="1"/>
</dbReference>
<evidence type="ECO:0000259" key="1">
    <source>
        <dbReference type="Pfam" id="PF00561"/>
    </source>
</evidence>
<dbReference type="InterPro" id="IPR000639">
    <property type="entry name" value="Epox_hydrolase-like"/>
</dbReference>
<dbReference type="PRINTS" id="PR00111">
    <property type="entry name" value="ABHYDROLASE"/>
</dbReference>
<feature type="domain" description="AB hydrolase-1" evidence="1">
    <location>
        <begin position="24"/>
        <end position="230"/>
    </location>
</feature>
<gene>
    <name evidence="2" type="primary">acoC</name>
    <name evidence="2" type="ORF">Tther_01274</name>
</gene>
<evidence type="ECO:0000313" key="2">
    <source>
        <dbReference type="EMBL" id="TSE29863.1"/>
    </source>
</evidence>
<dbReference type="EC" id="2.3.1.12" evidence="2"/>
<name>A0A554X239_9BURK</name>
<keyword evidence="2" id="KW-0808">Transferase</keyword>
<dbReference type="GO" id="GO:0004742">
    <property type="term" value="F:dihydrolipoyllysine-residue acetyltransferase activity"/>
    <property type="evidence" value="ECO:0007669"/>
    <property type="project" value="UniProtKB-EC"/>
</dbReference>
<organism evidence="2 3">
    <name type="scientific">Tepidimonas thermarum</name>
    <dbReference type="NCBI Taxonomy" id="335431"/>
    <lineage>
        <taxon>Bacteria</taxon>
        <taxon>Pseudomonadati</taxon>
        <taxon>Pseudomonadota</taxon>
        <taxon>Betaproteobacteria</taxon>
        <taxon>Burkholderiales</taxon>
        <taxon>Tepidimonas</taxon>
    </lineage>
</organism>
<accession>A0A554X239</accession>
<dbReference type="InterPro" id="IPR029058">
    <property type="entry name" value="AB_hydrolase_fold"/>
</dbReference>
<dbReference type="PRINTS" id="PR00412">
    <property type="entry name" value="EPOXHYDRLASE"/>
</dbReference>
<dbReference type="Proteomes" id="UP000318542">
    <property type="component" value="Unassembled WGS sequence"/>
</dbReference>
<dbReference type="PANTHER" id="PTHR43798">
    <property type="entry name" value="MONOACYLGLYCEROL LIPASE"/>
    <property type="match status" value="1"/>
</dbReference>
<dbReference type="InterPro" id="IPR000073">
    <property type="entry name" value="AB_hydrolase_1"/>
</dbReference>
<dbReference type="OrthoDB" id="5297561at2"/>
<dbReference type="AlphaFoldDB" id="A0A554X239"/>
<dbReference type="InterPro" id="IPR050266">
    <property type="entry name" value="AB_hydrolase_sf"/>
</dbReference>
<dbReference type="Pfam" id="PF00561">
    <property type="entry name" value="Abhydrolase_1"/>
    <property type="match status" value="1"/>
</dbReference>
<dbReference type="RefSeq" id="WP_143902077.1">
    <property type="nucleotide sequence ID" value="NZ_VJOL01000019.1"/>
</dbReference>
<reference evidence="2 3" key="1">
    <citation type="submission" date="2019-07" db="EMBL/GenBank/DDBJ databases">
        <title>Tepidimonas thermarum AA-1 draft genome.</title>
        <authorList>
            <person name="Da Costa M.S."/>
            <person name="Froufe H.J.C."/>
            <person name="Egas C."/>
            <person name="Albuquerque L."/>
        </authorList>
    </citation>
    <scope>NUCLEOTIDE SEQUENCE [LARGE SCALE GENOMIC DNA]</scope>
    <source>
        <strain evidence="2 3">AA-1</strain>
    </source>
</reference>
<proteinExistence type="predicted"/>
<dbReference type="GO" id="GO:0016020">
    <property type="term" value="C:membrane"/>
    <property type="evidence" value="ECO:0007669"/>
    <property type="project" value="TreeGrafter"/>
</dbReference>
<dbReference type="EMBL" id="VJOL01000019">
    <property type="protein sequence ID" value="TSE29863.1"/>
    <property type="molecule type" value="Genomic_DNA"/>
</dbReference>